<accession>J4I9F0</accession>
<reference evidence="1 2" key="1">
    <citation type="journal article" date="2012" name="Appl. Environ. Microbiol.">
        <title>Short-read sequencing for genomic analysis of the brown rot fungus Fibroporia radiculosa.</title>
        <authorList>
            <person name="Tang J.D."/>
            <person name="Perkins A.D."/>
            <person name="Sonstegard T.S."/>
            <person name="Schroeder S.G."/>
            <person name="Burgess S.C."/>
            <person name="Diehl S.V."/>
        </authorList>
    </citation>
    <scope>NUCLEOTIDE SEQUENCE [LARGE SCALE GENOMIC DNA]</scope>
    <source>
        <strain evidence="1 2">TFFH 294</strain>
    </source>
</reference>
<name>J4I9F0_9APHY</name>
<evidence type="ECO:0000313" key="1">
    <source>
        <dbReference type="EMBL" id="CCM01046.1"/>
    </source>
</evidence>
<dbReference type="RefSeq" id="XP_012180329.1">
    <property type="nucleotide sequence ID" value="XM_012324939.1"/>
</dbReference>
<keyword evidence="2" id="KW-1185">Reference proteome</keyword>
<evidence type="ECO:0000313" key="2">
    <source>
        <dbReference type="Proteomes" id="UP000006352"/>
    </source>
</evidence>
<dbReference type="EMBL" id="HE797015">
    <property type="protein sequence ID" value="CCM01046.1"/>
    <property type="molecule type" value="Genomic_DNA"/>
</dbReference>
<dbReference type="InParanoid" id="J4I9F0"/>
<dbReference type="Proteomes" id="UP000006352">
    <property type="component" value="Unassembled WGS sequence"/>
</dbReference>
<gene>
    <name evidence="1" type="ORF">FIBRA_03094</name>
</gene>
<dbReference type="OrthoDB" id="2804338at2759"/>
<protein>
    <submittedName>
        <fullName evidence="1">Uncharacterized protein</fullName>
    </submittedName>
</protein>
<dbReference type="AlphaFoldDB" id="J4I9F0"/>
<dbReference type="GeneID" id="24095957"/>
<dbReference type="STRING" id="599839.J4I9F0"/>
<dbReference type="HOGENOM" id="CLU_1194913_0_0_1"/>
<proteinExistence type="predicted"/>
<organism evidence="1 2">
    <name type="scientific">Fibroporia radiculosa</name>
    <dbReference type="NCBI Taxonomy" id="599839"/>
    <lineage>
        <taxon>Eukaryota</taxon>
        <taxon>Fungi</taxon>
        <taxon>Dikarya</taxon>
        <taxon>Basidiomycota</taxon>
        <taxon>Agaricomycotina</taxon>
        <taxon>Agaricomycetes</taxon>
        <taxon>Polyporales</taxon>
        <taxon>Fibroporiaceae</taxon>
        <taxon>Fibroporia</taxon>
    </lineage>
</organism>
<sequence>MTAILVQIKNRNDSRDVVIDQAKLNDRRGFFPPNDADVRPYITLLMNLRVQTAKSKQQYRDSARPAANDARSTPAEFNMRIHPPRETRNTTSASGHPRYAISVEGCSRSVYAVIKNRDAYVYLLGGRDIYEEHPRQDGANLRQVRRLKPGWTRSKDCYDWANDRYLQNLVNSRNQSIEIMDLPEDDSGSFVVGSDAVESDYDERDEVENTARALDDLSLENEDVDKNALARI</sequence>